<keyword evidence="2" id="KW-1185">Reference proteome</keyword>
<organism evidence="1 2">
    <name type="scientific">Lactuca virosa</name>
    <dbReference type="NCBI Taxonomy" id="75947"/>
    <lineage>
        <taxon>Eukaryota</taxon>
        <taxon>Viridiplantae</taxon>
        <taxon>Streptophyta</taxon>
        <taxon>Embryophyta</taxon>
        <taxon>Tracheophyta</taxon>
        <taxon>Spermatophyta</taxon>
        <taxon>Magnoliopsida</taxon>
        <taxon>eudicotyledons</taxon>
        <taxon>Gunneridae</taxon>
        <taxon>Pentapetalae</taxon>
        <taxon>asterids</taxon>
        <taxon>campanulids</taxon>
        <taxon>Asterales</taxon>
        <taxon>Asteraceae</taxon>
        <taxon>Cichorioideae</taxon>
        <taxon>Cichorieae</taxon>
        <taxon>Lactucinae</taxon>
        <taxon>Lactuca</taxon>
    </lineage>
</organism>
<dbReference type="AlphaFoldDB" id="A0AAU9MEY9"/>
<protein>
    <submittedName>
        <fullName evidence="1">Uncharacterized protein</fullName>
    </submittedName>
</protein>
<dbReference type="EMBL" id="CAKMRJ010001336">
    <property type="protein sequence ID" value="CAH1424111.1"/>
    <property type="molecule type" value="Genomic_DNA"/>
</dbReference>
<sequence>MTKHRHLFHYLPHTKILSPFVIRKTLAKVPQKLVKSIVPMVSAYVSTSDLLPPVIDGLCLNLCVLDLIDFSTWKNWIRFPDEELGHFLRESNCKYNKQSQDQVVLVINFHLQVH</sequence>
<comment type="caution">
    <text evidence="1">The sequence shown here is derived from an EMBL/GenBank/DDBJ whole genome shotgun (WGS) entry which is preliminary data.</text>
</comment>
<name>A0AAU9MEY9_9ASTR</name>
<reference evidence="1 2" key="1">
    <citation type="submission" date="2022-01" db="EMBL/GenBank/DDBJ databases">
        <authorList>
            <person name="Xiong W."/>
            <person name="Schranz E."/>
        </authorList>
    </citation>
    <scope>NUCLEOTIDE SEQUENCE [LARGE SCALE GENOMIC DNA]</scope>
</reference>
<evidence type="ECO:0000313" key="2">
    <source>
        <dbReference type="Proteomes" id="UP001157418"/>
    </source>
</evidence>
<accession>A0AAU9MEY9</accession>
<dbReference type="Proteomes" id="UP001157418">
    <property type="component" value="Unassembled WGS sequence"/>
</dbReference>
<evidence type="ECO:0000313" key="1">
    <source>
        <dbReference type="EMBL" id="CAH1424111.1"/>
    </source>
</evidence>
<proteinExistence type="predicted"/>
<gene>
    <name evidence="1" type="ORF">LVIROSA_LOCUS11349</name>
</gene>